<dbReference type="eggNOG" id="ENOG502ZSI1">
    <property type="taxonomic scope" value="Bacteria"/>
</dbReference>
<dbReference type="RefSeq" id="WP_009781731.1">
    <property type="nucleotide sequence ID" value="NZ_CH672395.1"/>
</dbReference>
<dbReference type="OrthoDB" id="1165055at2"/>
<keyword evidence="2" id="KW-1185">Reference proteome</keyword>
<comment type="caution">
    <text evidence="1">The sequence shown here is derived from an EMBL/GenBank/DDBJ whole genome shotgun (WGS) entry which is preliminary data.</text>
</comment>
<dbReference type="AlphaFoldDB" id="A3XHI8"/>
<evidence type="ECO:0000313" key="1">
    <source>
        <dbReference type="EMBL" id="EAQ51252.1"/>
    </source>
</evidence>
<evidence type="ECO:0000313" key="2">
    <source>
        <dbReference type="Proteomes" id="UP000001601"/>
    </source>
</evidence>
<accession>A3XHI8</accession>
<dbReference type="HOGENOM" id="CLU_1394822_0_0_10"/>
<gene>
    <name evidence="1" type="ORF">MED217_16955</name>
</gene>
<reference evidence="1 2" key="1">
    <citation type="journal article" date="2007" name="Nature">
        <title>Light stimulates growth of proteorhodopsin-containing marine Flavobacteria.</title>
        <authorList>
            <person name="Gomez-Consarnau L."/>
            <person name="Gonzalez J.M."/>
            <person name="Coll-Llado M."/>
            <person name="Gourdon P."/>
            <person name="Pascher T."/>
            <person name="Neutze R."/>
            <person name="Pedros-Alio C."/>
            <person name="Pinhassi J."/>
        </authorList>
    </citation>
    <scope>NUCLEOTIDE SEQUENCE [LARGE SCALE GENOMIC DNA]</scope>
    <source>
        <strain evidence="1 2">MED217</strain>
    </source>
</reference>
<protein>
    <submittedName>
        <fullName evidence="1">Uncharacterized protein</fullName>
    </submittedName>
</protein>
<sequence>METQTRFSPLEAAPGLIYLGSKAKKYKQVVYASQIYGSFFLVNGTFSTEPSSEEGYQTITTVEFELVNYKGLFNIGLEDVSFDEAKNCFHLHLEALSNATKKTVKNIKVDCSKDLYFIRELAEIKDAFKKGVHDDEFFYRDGAYTARRIPHHTLEMDQAEDIVKCIEGTSSTTSSEKAGFAPGKRCMMSELKILI</sequence>
<dbReference type="Proteomes" id="UP000001601">
    <property type="component" value="Unassembled WGS sequence"/>
</dbReference>
<proteinExistence type="predicted"/>
<organism evidence="1 2">
    <name type="scientific">Leeuwenhoekiella blandensis (strain CECT 7118 / CCUG 51940 / KCTC 22103 / MED217)</name>
    <name type="common">Flavobacterium sp. (strain MED217)</name>
    <dbReference type="NCBI Taxonomy" id="398720"/>
    <lineage>
        <taxon>Bacteria</taxon>
        <taxon>Pseudomonadati</taxon>
        <taxon>Bacteroidota</taxon>
        <taxon>Flavobacteriia</taxon>
        <taxon>Flavobacteriales</taxon>
        <taxon>Flavobacteriaceae</taxon>
        <taxon>Leeuwenhoekiella</taxon>
    </lineage>
</organism>
<dbReference type="EMBL" id="AANC01000001">
    <property type="protein sequence ID" value="EAQ51252.1"/>
    <property type="molecule type" value="Genomic_DNA"/>
</dbReference>
<dbReference type="STRING" id="398720.MED217_16955"/>
<name>A3XHI8_LEEBM</name>